<evidence type="ECO:0000313" key="10">
    <source>
        <dbReference type="Proteomes" id="UP001164746"/>
    </source>
</evidence>
<evidence type="ECO:0000256" key="6">
    <source>
        <dbReference type="SAM" id="MobiDB-lite"/>
    </source>
</evidence>
<evidence type="ECO:0000256" key="1">
    <source>
        <dbReference type="ARBA" id="ARBA00004173"/>
    </source>
</evidence>
<feature type="region of interest" description="Disordered" evidence="6">
    <location>
        <begin position="198"/>
        <end position="243"/>
    </location>
</feature>
<keyword evidence="10" id="KW-1185">Reference proteome</keyword>
<reference evidence="9" key="1">
    <citation type="submission" date="2022-11" db="EMBL/GenBank/DDBJ databases">
        <title>Centuries of genome instability and evolution in soft-shell clam transmissible cancer (bioRxiv).</title>
        <authorList>
            <person name="Hart S.F.M."/>
            <person name="Yonemitsu M.A."/>
            <person name="Giersch R.M."/>
            <person name="Beal B.F."/>
            <person name="Arriagada G."/>
            <person name="Davis B.W."/>
            <person name="Ostrander E.A."/>
            <person name="Goff S.P."/>
            <person name="Metzger M.J."/>
        </authorList>
    </citation>
    <scope>NUCLEOTIDE SEQUENCE</scope>
    <source>
        <strain evidence="9">MELC-2E11</strain>
        <tissue evidence="9">Siphon/mantle</tissue>
    </source>
</reference>
<evidence type="ECO:0000256" key="3">
    <source>
        <dbReference type="ARBA" id="ARBA00023054"/>
    </source>
</evidence>
<dbReference type="Proteomes" id="UP001164746">
    <property type="component" value="Chromosome 7"/>
</dbReference>
<evidence type="ECO:0000259" key="7">
    <source>
        <dbReference type="SMART" id="SM01423"/>
    </source>
</evidence>
<accession>A0ABY7EQ10</accession>
<feature type="compositionally biased region" description="Basic and acidic residues" evidence="6">
    <location>
        <begin position="256"/>
        <end position="291"/>
    </location>
</feature>
<evidence type="ECO:0000256" key="5">
    <source>
        <dbReference type="SAM" id="Coils"/>
    </source>
</evidence>
<feature type="domain" description="HAP1 N-terminal" evidence="8">
    <location>
        <begin position="1"/>
        <end position="139"/>
    </location>
</feature>
<dbReference type="SMART" id="SM01423">
    <property type="entry name" value="Milton"/>
    <property type="match status" value="1"/>
</dbReference>
<gene>
    <name evidence="9" type="ORF">MAR_035882</name>
</gene>
<dbReference type="InterPro" id="IPR051946">
    <property type="entry name" value="Intracell_Traff-Reg"/>
</dbReference>
<feature type="region of interest" description="Disordered" evidence="6">
    <location>
        <begin position="477"/>
        <end position="539"/>
    </location>
</feature>
<keyword evidence="3 5" id="KW-0175">Coiled coil</keyword>
<feature type="region of interest" description="Disordered" evidence="6">
    <location>
        <begin position="256"/>
        <end position="303"/>
    </location>
</feature>
<proteinExistence type="inferred from homology"/>
<keyword evidence="4" id="KW-0496">Mitochondrion</keyword>
<dbReference type="InterPro" id="IPR022154">
    <property type="entry name" value="TRAK1/2_C"/>
</dbReference>
<comment type="similarity">
    <text evidence="2">Belongs to the milton family.</text>
</comment>
<evidence type="ECO:0000259" key="8">
    <source>
        <dbReference type="SMART" id="SM01424"/>
    </source>
</evidence>
<sequence>MPLLQKKIQSLEDENLQLHLETSKLKSATDGLEDREQKLVNDCVQQLEDVHQQLELFAKELSEKSEECSNQKEEITNLLHQIIGLQKRVRTLTAENMELQKTLEAAHDSQNYLSREEKNEELLFHLEETQEELRKFRSRERPIAQRYPLMSPLLGAGGGESLASELENSMRSEVDHPKGYSPMDRRKHTFKVFETAKAAKGASHHNSCSDNESGVGEAHGSDLDSLYSGSSKLGRPGVPGSTDLQTALRRLSMRRANELNEQDYAKGEKERQEREQLRERTNSEVTEHSETESMTPGRCRTPDSQLSANSGYLSMTGSSITLRQWQRLAKPHLGGIFENKPGVQVRGEKKIKQLEPEVYTLSDYEEDDDMSVYPTRFNHSAGVYTFTDSRVQHPTEAASDTESVSTLEEEIEEHLVRVSSTTSNSTPRMAVSSKAEGSGTSTYSMSMGLASLLNERDIITPTDTGSSGARSRLEMGISQSNPSRFPSLVSETHFKPGQSSTPATLSLTTNNYRLIPSPSTHNARPLKGQGEGQSDEKVVDISRSFQSQQTTAGSHTTSWVSALANLSPGSGSLGTMSLNAGRSNNDTNALGVINKLKTTGFSLYGYLTGVGNTEGVNNAGNGDRDTNFVSQHTNNAATGVTSTSRPTSLKLSVLTAASNATVSTANVTNASLATVGGATGMTTTDSSSSQGSKLSSLFSGKSATGVIGALAKLHRDSSL</sequence>
<feature type="compositionally biased region" description="Polar residues" evidence="6">
    <location>
        <begin position="497"/>
        <end position="522"/>
    </location>
</feature>
<evidence type="ECO:0000256" key="2">
    <source>
        <dbReference type="ARBA" id="ARBA00007007"/>
    </source>
</evidence>
<evidence type="ECO:0000256" key="4">
    <source>
        <dbReference type="ARBA" id="ARBA00023128"/>
    </source>
</evidence>
<dbReference type="EMBL" id="CP111018">
    <property type="protein sequence ID" value="WAR10806.1"/>
    <property type="molecule type" value="Genomic_DNA"/>
</dbReference>
<dbReference type="PANTHER" id="PTHR15751">
    <property type="entry name" value="TRAFFICKING KINESIN-BINDING PROTEIN"/>
    <property type="match status" value="1"/>
</dbReference>
<dbReference type="InterPro" id="IPR006933">
    <property type="entry name" value="HAP1_N"/>
</dbReference>
<feature type="coiled-coil region" evidence="5">
    <location>
        <begin position="1"/>
        <end position="139"/>
    </location>
</feature>
<feature type="compositionally biased region" description="Low complexity" evidence="6">
    <location>
        <begin position="223"/>
        <end position="234"/>
    </location>
</feature>
<dbReference type="Pfam" id="PF12448">
    <property type="entry name" value="Milton"/>
    <property type="match status" value="1"/>
</dbReference>
<dbReference type="Pfam" id="PF04849">
    <property type="entry name" value="HAP1_N"/>
    <property type="match status" value="1"/>
</dbReference>
<evidence type="ECO:0000313" key="9">
    <source>
        <dbReference type="EMBL" id="WAR10806.1"/>
    </source>
</evidence>
<feature type="region of interest" description="Disordered" evidence="6">
    <location>
        <begin position="420"/>
        <end position="442"/>
    </location>
</feature>
<dbReference type="PANTHER" id="PTHR15751:SF12">
    <property type="entry name" value="TRAFFICKING KINESIN-BINDING PROTEIN MILT"/>
    <property type="match status" value="1"/>
</dbReference>
<organism evidence="9 10">
    <name type="scientific">Mya arenaria</name>
    <name type="common">Soft-shell clam</name>
    <dbReference type="NCBI Taxonomy" id="6604"/>
    <lineage>
        <taxon>Eukaryota</taxon>
        <taxon>Metazoa</taxon>
        <taxon>Spiralia</taxon>
        <taxon>Lophotrochozoa</taxon>
        <taxon>Mollusca</taxon>
        <taxon>Bivalvia</taxon>
        <taxon>Autobranchia</taxon>
        <taxon>Heteroconchia</taxon>
        <taxon>Euheterodonta</taxon>
        <taxon>Imparidentia</taxon>
        <taxon>Neoheterodontei</taxon>
        <taxon>Myida</taxon>
        <taxon>Myoidea</taxon>
        <taxon>Myidae</taxon>
        <taxon>Mya</taxon>
    </lineage>
</organism>
<comment type="subcellular location">
    <subcellularLocation>
        <location evidence="1">Mitochondrion</location>
    </subcellularLocation>
</comment>
<name>A0ABY7EQ10_MYAAR</name>
<dbReference type="SMART" id="SM01424">
    <property type="entry name" value="HAP1_N"/>
    <property type="match status" value="1"/>
</dbReference>
<protein>
    <submittedName>
        <fullName evidence="9">TRAK1-like protein</fullName>
    </submittedName>
</protein>
<feature type="domain" description="Trafficking kinesin-binding protein C-terminal" evidence="7">
    <location>
        <begin position="156"/>
        <end position="318"/>
    </location>
</feature>